<reference evidence="1 2" key="1">
    <citation type="journal article" date="2011" name="Science">
        <title>Comparative functional genomics of the fission yeasts.</title>
        <authorList>
            <person name="Rhind N."/>
            <person name="Chen Z."/>
            <person name="Yassour M."/>
            <person name="Thompson D.A."/>
            <person name="Haas B.J."/>
            <person name="Habib N."/>
            <person name="Wapinski I."/>
            <person name="Roy S."/>
            <person name="Lin M.F."/>
            <person name="Heiman D.I."/>
            <person name="Young S.K."/>
            <person name="Furuya K."/>
            <person name="Guo Y."/>
            <person name="Pidoux A."/>
            <person name="Chen H.M."/>
            <person name="Robbertse B."/>
            <person name="Goldberg J.M."/>
            <person name="Aoki K."/>
            <person name="Bayne E.H."/>
            <person name="Berlin A.M."/>
            <person name="Desjardins C.A."/>
            <person name="Dobbs E."/>
            <person name="Dukaj L."/>
            <person name="Fan L."/>
            <person name="FitzGerald M.G."/>
            <person name="French C."/>
            <person name="Gujja S."/>
            <person name="Hansen K."/>
            <person name="Keifenheim D."/>
            <person name="Levin J.Z."/>
            <person name="Mosher R.A."/>
            <person name="Mueller C.A."/>
            <person name="Pfiffner J."/>
            <person name="Priest M."/>
            <person name="Russ C."/>
            <person name="Smialowska A."/>
            <person name="Swoboda P."/>
            <person name="Sykes S.M."/>
            <person name="Vaughn M."/>
            <person name="Vengrova S."/>
            <person name="Yoder R."/>
            <person name="Zeng Q."/>
            <person name="Allshire R."/>
            <person name="Baulcombe D."/>
            <person name="Birren B.W."/>
            <person name="Brown W."/>
            <person name="Ekwall K."/>
            <person name="Kellis M."/>
            <person name="Leatherwood J."/>
            <person name="Levin H."/>
            <person name="Margalit H."/>
            <person name="Martienssen R."/>
            <person name="Nieduszynski C.A."/>
            <person name="Spatafora J.W."/>
            <person name="Friedman N."/>
            <person name="Dalgaard J.Z."/>
            <person name="Baumann P."/>
            <person name="Niki H."/>
            <person name="Regev A."/>
            <person name="Nusbaum C."/>
        </authorList>
    </citation>
    <scope>NUCLEOTIDE SEQUENCE [LARGE SCALE GENOMIC DNA]</scope>
    <source>
        <strain evidence="2">yFS286</strain>
    </source>
</reference>
<evidence type="ECO:0000313" key="1">
    <source>
        <dbReference type="EMBL" id="EPX71439.1"/>
    </source>
</evidence>
<dbReference type="Proteomes" id="UP000016088">
    <property type="component" value="Unassembled WGS sequence"/>
</dbReference>
<dbReference type="GeneID" id="25033935"/>
<proteinExistence type="predicted"/>
<dbReference type="VEuPathDB" id="FungiDB:SOCG_06090"/>
<dbReference type="EMBL" id="KE503208">
    <property type="protein sequence ID" value="EPX71439.1"/>
    <property type="molecule type" value="Genomic_DNA"/>
</dbReference>
<name>S9RBC8_SCHOY</name>
<organism evidence="1 2">
    <name type="scientific">Schizosaccharomyces octosporus (strain yFS286)</name>
    <name type="common">Fission yeast</name>
    <name type="synonym">Octosporomyces octosporus</name>
    <dbReference type="NCBI Taxonomy" id="483514"/>
    <lineage>
        <taxon>Eukaryota</taxon>
        <taxon>Fungi</taxon>
        <taxon>Dikarya</taxon>
        <taxon>Ascomycota</taxon>
        <taxon>Taphrinomycotina</taxon>
        <taxon>Schizosaccharomycetes</taxon>
        <taxon>Schizosaccharomycetales</taxon>
        <taxon>Schizosaccharomycetaceae</taxon>
        <taxon>Schizosaccharomyces</taxon>
    </lineage>
</organism>
<gene>
    <name evidence="1" type="ORF">SOCG_06090</name>
</gene>
<evidence type="ECO:0000313" key="2">
    <source>
        <dbReference type="Proteomes" id="UP000016088"/>
    </source>
</evidence>
<dbReference type="RefSeq" id="XP_013020842.1">
    <property type="nucleotide sequence ID" value="XM_013165388.1"/>
</dbReference>
<dbReference type="AlphaFoldDB" id="S9RBC8"/>
<accession>S9RBC8</accession>
<dbReference type="HOGENOM" id="CLU_1918309_0_0_1"/>
<protein>
    <submittedName>
        <fullName evidence="1">Uncharacterized protein</fullName>
    </submittedName>
</protein>
<keyword evidence="2" id="KW-1185">Reference proteome</keyword>
<sequence length="132" mass="15154">MEKGNPISKLHLLDGTASRLLCNPSILFIFSAVKEEYQEINMQYFFSVFPLCSADALHGITVPWWAVIKANLSNHLFNEYDSMLYFPVRDNEEAWIPIVLPNLVNVDLLLHHCLSGLVYLKEGITTVCRIWK</sequence>